<feature type="region of interest" description="Disordered" evidence="1">
    <location>
        <begin position="24"/>
        <end position="68"/>
    </location>
</feature>
<sequence>MSDKDSLFFFMDGLKDWARVELERRNVHDKSGGDESKDQDRKDKGHPKSPNGDNWHNKPQGGKTEVVKPKSPCFICNRPHWVHDYPKRKMLNAMVTQLKETKATEAQASMGFIQQIYALNGRVVPPMFAERGLMFVGITIKGKQVRALLDTGAMHNFISVDEAKQLGLRVTNEGGAIKAANSPIKPIDGTAKGVTVHLGPWS</sequence>
<dbReference type="EMBL" id="VAHF01000005">
    <property type="protein sequence ID" value="TXG60790.1"/>
    <property type="molecule type" value="Genomic_DNA"/>
</dbReference>
<dbReference type="AlphaFoldDB" id="A0A5C7HV42"/>
<evidence type="ECO:0000313" key="2">
    <source>
        <dbReference type="EMBL" id="TXG60790.1"/>
    </source>
</evidence>
<evidence type="ECO:0008006" key="4">
    <source>
        <dbReference type="Google" id="ProtNLM"/>
    </source>
</evidence>
<evidence type="ECO:0000313" key="3">
    <source>
        <dbReference type="Proteomes" id="UP000323000"/>
    </source>
</evidence>
<name>A0A5C7HV42_9ROSI</name>
<dbReference type="Proteomes" id="UP000323000">
    <property type="component" value="Chromosome 5"/>
</dbReference>
<dbReference type="CDD" id="cd00303">
    <property type="entry name" value="retropepsin_like"/>
    <property type="match status" value="1"/>
</dbReference>
<accession>A0A5C7HV42</accession>
<gene>
    <name evidence="2" type="ORF">EZV62_012153</name>
</gene>
<dbReference type="SUPFAM" id="SSF50630">
    <property type="entry name" value="Acid proteases"/>
    <property type="match status" value="1"/>
</dbReference>
<organism evidence="2 3">
    <name type="scientific">Acer yangbiense</name>
    <dbReference type="NCBI Taxonomy" id="1000413"/>
    <lineage>
        <taxon>Eukaryota</taxon>
        <taxon>Viridiplantae</taxon>
        <taxon>Streptophyta</taxon>
        <taxon>Embryophyta</taxon>
        <taxon>Tracheophyta</taxon>
        <taxon>Spermatophyta</taxon>
        <taxon>Magnoliopsida</taxon>
        <taxon>eudicotyledons</taxon>
        <taxon>Gunneridae</taxon>
        <taxon>Pentapetalae</taxon>
        <taxon>rosids</taxon>
        <taxon>malvids</taxon>
        <taxon>Sapindales</taxon>
        <taxon>Sapindaceae</taxon>
        <taxon>Hippocastanoideae</taxon>
        <taxon>Acereae</taxon>
        <taxon>Acer</taxon>
    </lineage>
</organism>
<dbReference type="InterPro" id="IPR021109">
    <property type="entry name" value="Peptidase_aspartic_dom_sf"/>
</dbReference>
<proteinExistence type="predicted"/>
<keyword evidence="3" id="KW-1185">Reference proteome</keyword>
<reference evidence="3" key="1">
    <citation type="journal article" date="2019" name="Gigascience">
        <title>De novo genome assembly of the endangered Acer yangbiense, a plant species with extremely small populations endemic to Yunnan Province, China.</title>
        <authorList>
            <person name="Yang J."/>
            <person name="Wariss H.M."/>
            <person name="Tao L."/>
            <person name="Zhang R."/>
            <person name="Yun Q."/>
            <person name="Hollingsworth P."/>
            <person name="Dao Z."/>
            <person name="Luo G."/>
            <person name="Guo H."/>
            <person name="Ma Y."/>
            <person name="Sun W."/>
        </authorList>
    </citation>
    <scope>NUCLEOTIDE SEQUENCE [LARGE SCALE GENOMIC DNA]</scope>
    <source>
        <strain evidence="3">cv. Malutang</strain>
    </source>
</reference>
<dbReference type="Gene3D" id="2.40.70.10">
    <property type="entry name" value="Acid Proteases"/>
    <property type="match status" value="1"/>
</dbReference>
<protein>
    <recommendedName>
        <fullName evidence="4">Peptidase A2 domain-containing protein</fullName>
    </recommendedName>
</protein>
<dbReference type="OrthoDB" id="1939491at2759"/>
<dbReference type="Pfam" id="PF13650">
    <property type="entry name" value="Asp_protease_2"/>
    <property type="match status" value="1"/>
</dbReference>
<evidence type="ECO:0000256" key="1">
    <source>
        <dbReference type="SAM" id="MobiDB-lite"/>
    </source>
</evidence>
<comment type="caution">
    <text evidence="2">The sequence shown here is derived from an EMBL/GenBank/DDBJ whole genome shotgun (WGS) entry which is preliminary data.</text>
</comment>
<feature type="compositionally biased region" description="Basic and acidic residues" evidence="1">
    <location>
        <begin position="24"/>
        <end position="43"/>
    </location>
</feature>